<keyword evidence="7" id="KW-0156">Chromatin regulator</keyword>
<dbReference type="GO" id="GO:0042799">
    <property type="term" value="F:histone H4K20 methyltransferase activity"/>
    <property type="evidence" value="ECO:0007669"/>
    <property type="project" value="UniProtKB-ARBA"/>
</dbReference>
<feature type="region of interest" description="Disordered" evidence="9">
    <location>
        <begin position="1300"/>
        <end position="1401"/>
    </location>
</feature>
<dbReference type="GO" id="GO:0005634">
    <property type="term" value="C:nucleus"/>
    <property type="evidence" value="ECO:0007669"/>
    <property type="project" value="UniProtKB-SubCell"/>
</dbReference>
<organism evidence="11 12">
    <name type="scientific">Pseudozyma antarctica (strain T-34)</name>
    <name type="common">Yeast</name>
    <name type="synonym">Candida antarctica</name>
    <dbReference type="NCBI Taxonomy" id="1151754"/>
    <lineage>
        <taxon>Eukaryota</taxon>
        <taxon>Fungi</taxon>
        <taxon>Dikarya</taxon>
        <taxon>Basidiomycota</taxon>
        <taxon>Ustilaginomycotina</taxon>
        <taxon>Ustilaginomycetes</taxon>
        <taxon>Ustilaginales</taxon>
        <taxon>Ustilaginaceae</taxon>
        <taxon>Moesziomyces</taxon>
    </lineage>
</organism>
<feature type="compositionally biased region" description="Basic and acidic residues" evidence="9">
    <location>
        <begin position="1057"/>
        <end position="1067"/>
    </location>
</feature>
<dbReference type="InterPro" id="IPR001214">
    <property type="entry name" value="SET_dom"/>
</dbReference>
<dbReference type="OrthoDB" id="6627536at2759"/>
<dbReference type="GO" id="GO:0032259">
    <property type="term" value="P:methylation"/>
    <property type="evidence" value="ECO:0007669"/>
    <property type="project" value="UniProtKB-KW"/>
</dbReference>
<feature type="compositionally biased region" description="Polar residues" evidence="9">
    <location>
        <begin position="780"/>
        <end position="789"/>
    </location>
</feature>
<keyword evidence="4 11" id="KW-0489">Methyltransferase</keyword>
<dbReference type="EMBL" id="DF196775">
    <property type="protein sequence ID" value="GAC73784.1"/>
    <property type="molecule type" value="Genomic_DNA"/>
</dbReference>
<dbReference type="Gene3D" id="2.170.270.10">
    <property type="entry name" value="SET domain"/>
    <property type="match status" value="1"/>
</dbReference>
<name>M9LVG9_PSEA3</name>
<proteinExistence type="predicted"/>
<sequence>MYRVAQPPTRRSSEHTKPEDGGGSMLVTAAAWGGLFVRLEGRPKQSHVHRGRPEPKGGGGAAAAAQWWGLSVDAAAPNPFTCSCLSSWQWTEARRPGCSYGEASEPQKHGLSICEGGKGASLRTRQHAGDVALEAPGDCRSRIAAPTSCEEHSLQLQLQQQLSCIQIHRLEISLPARPPARPRGLPVPFAKLLLQSSWSASDARPSVVQLQLRQHLEAARPFGFSVQMAIHPIIVAHPQLAAAASAASAARPEPSRLLSIPIRPIRICRPAAAPPRRSHPLYKRKWPRQPSFNVFLLHPSARTSTRQPAGSASSRTSALQAPPLAPSAIATGITNPAQGFLPRRATHADSLPASIYTTNPYARNLGPRLDSSSPEHTGVSIRSLHPCPRHPLVSRLLSPSSSCFAIATSHHHRSPSASLAPAPRGTAAVALVIMEDLSADDDILSDVLVDNLEFEPAISTHKMNPNYRGHRFDRNAVSLIVRKRVVVEKDISAAIDDLSKLGIVQKYLTNKTQRQTASFQAHARRYLESYLPESGVEFALTTRYKRVMMEKAGKAHGADAVASTSAVKLEDGIPAPASKDPPADDRGKSRSKGRSSLDRAATSIGAAPAASEKADLSVLAMRTFKPGELISHCKGGLKDLTKSEDDALREEATASREIRKDSEYKGVLGPGRDFSVIRSARKGCSQLLLGPARFVNHDCNPNTEFYRMGSTMVFKVIRPIHRNEEITTFYGENYFEWANAECMCATCEARGTGAFSDPSAAVEDAPTKGADGVEIKSEDAPSSNGTPNEANGRRQSRRSSRPTGTSSALPSPSPTPSLTPSLTTVLGDEVAKDKKSKRDYLADLKLAEHGPSDDRSDPWAEGAGPKCRCLTCGATFWAPEKWWTPDECPRCERHYKIFKADWPGRVPTEGALARKAGVKRKSSAEMISDHFAASSSPARNGKERSQTPTDLKANATPKSQKKQRAAKTGAGSGAASTSSPATKLPSKASNRPAKASANSSVVQERQDEASVARSLASPKPTVTKATSLPAGTVKVASGQEDLYGLDSDGSDLTPEPESDRGDAVKMEDVDEDDDEDTGPRPAGVAGRSQSGQIDRSSSSTSPGPPGPKMLGKNAKTDVLAQYWGAAEGDRRARRKAASKPGPTLLSARRASQDIQTKPSERRSSFRETSTDEHGVPKPKRRLVAESASDAEDAGITPTPPRSVPPTASKHRKTSSMNDASLAQLRTKAEAQAAAADRPVTTGVVAPAPSVQSAVIAANPSPALSQAPKSSAGNMPGLATSGVERTSESNLALFWSAGVGGTRNRRQAQREPQTVLVPTVPSKRPRNPSESSRSRTPEVKKSRASSRPDAVYGDDDGSGRERSRRSRSIAVSEDTEETSKETSQDNSDADEDEADVPMRPYMFSAISKALQSNGGTEASHLVDTKGPLLPSAPLFRPPGLIRPDLATVAARSNSPLAGPPRGATGQPMRKNLRWGSGKTSMSRPLGPNGSPLGRPPTSLNGSPMATVAPRVEPPKDGASPLTAALPAVNKVQESAAAPGALKPLPERMDASPLEPSLHQPAVDQSQALGPELISTERSPMVEAKPEAVSAGQPGDEAPATDVSATDVSAPLADGADASGGAAASEQPNPEEMPIAALTEQSSAQDAEMGVLPPEGKDVAAAAAEATDSQQRRTSGRARKAPEMAAGQIPYKGSLVKLAAQRAKEAKSGPNSPRSTGAHSPDARNQSPKSSRFMTPTAEVAGELTETAGKGELEIAAPEEVVARIDGDGGCLGAGMGAATVASSHNSPMDLD</sequence>
<evidence type="ECO:0000256" key="1">
    <source>
        <dbReference type="ARBA" id="ARBA00004123"/>
    </source>
</evidence>
<feature type="compositionally biased region" description="Low complexity" evidence="9">
    <location>
        <begin position="1041"/>
        <end position="1052"/>
    </location>
</feature>
<evidence type="ECO:0000259" key="10">
    <source>
        <dbReference type="PROSITE" id="PS50280"/>
    </source>
</evidence>
<dbReference type="Gene3D" id="1.10.10.1700">
    <property type="entry name" value="Histone-lysine N-methyltransferase"/>
    <property type="match status" value="1"/>
</dbReference>
<keyword evidence="6" id="KW-0949">S-adenosyl-L-methionine</keyword>
<dbReference type="PROSITE" id="PS50280">
    <property type="entry name" value="SET"/>
    <property type="match status" value="1"/>
</dbReference>
<feature type="compositionally biased region" description="Basic and acidic residues" evidence="9">
    <location>
        <begin position="1331"/>
        <end position="1340"/>
    </location>
</feature>
<feature type="compositionally biased region" description="Basic and acidic residues" evidence="9">
    <location>
        <begin position="1158"/>
        <end position="1175"/>
    </location>
</feature>
<feature type="region of interest" description="Disordered" evidence="9">
    <location>
        <begin position="365"/>
        <end position="384"/>
    </location>
</feature>
<feature type="region of interest" description="Disordered" evidence="9">
    <location>
        <begin position="755"/>
        <end position="830"/>
    </location>
</feature>
<feature type="region of interest" description="Disordered" evidence="9">
    <location>
        <begin position="1450"/>
        <end position="1737"/>
    </location>
</feature>
<evidence type="ECO:0000256" key="9">
    <source>
        <dbReference type="SAM" id="MobiDB-lite"/>
    </source>
</evidence>
<gene>
    <name evidence="11" type="ORF">PANT_9c00301</name>
</gene>
<dbReference type="SMART" id="SM00317">
    <property type="entry name" value="SET"/>
    <property type="match status" value="1"/>
</dbReference>
<comment type="subcellular location">
    <subcellularLocation>
        <location evidence="2">Chromosome</location>
    </subcellularLocation>
    <subcellularLocation>
        <location evidence="1">Nucleus</location>
    </subcellularLocation>
</comment>
<evidence type="ECO:0000256" key="8">
    <source>
        <dbReference type="ARBA" id="ARBA00023242"/>
    </source>
</evidence>
<feature type="domain" description="SET" evidence="10">
    <location>
        <begin position="595"/>
        <end position="731"/>
    </location>
</feature>
<dbReference type="GO" id="GO:0005694">
    <property type="term" value="C:chromosome"/>
    <property type="evidence" value="ECO:0007669"/>
    <property type="project" value="UniProtKB-SubCell"/>
</dbReference>
<protein>
    <submittedName>
        <fullName evidence="11">Histone tail methylase</fullName>
    </submittedName>
</protein>
<feature type="compositionally biased region" description="Low complexity" evidence="9">
    <location>
        <begin position="966"/>
        <end position="983"/>
    </location>
</feature>
<evidence type="ECO:0000256" key="2">
    <source>
        <dbReference type="ARBA" id="ARBA00004286"/>
    </source>
</evidence>
<evidence type="ECO:0000256" key="3">
    <source>
        <dbReference type="ARBA" id="ARBA00022454"/>
    </source>
</evidence>
<evidence type="ECO:0000256" key="5">
    <source>
        <dbReference type="ARBA" id="ARBA00022679"/>
    </source>
</evidence>
<feature type="region of interest" description="Disordered" evidence="9">
    <location>
        <begin position="908"/>
        <end position="1239"/>
    </location>
</feature>
<dbReference type="PANTHER" id="PTHR12977:SF4">
    <property type="entry name" value="HISTONE-LYSINE N-METHYLTRANSFERASE KMT5B"/>
    <property type="match status" value="1"/>
</dbReference>
<evidence type="ECO:0000256" key="6">
    <source>
        <dbReference type="ARBA" id="ARBA00022691"/>
    </source>
</evidence>
<feature type="compositionally biased region" description="Low complexity" evidence="9">
    <location>
        <begin position="1611"/>
        <end position="1623"/>
    </location>
</feature>
<dbReference type="Proteomes" id="UP000011976">
    <property type="component" value="Unassembled WGS sequence"/>
</dbReference>
<dbReference type="PANTHER" id="PTHR12977">
    <property type="entry name" value="SUPPRESSOR OF VARIEGATION 4-20-RELATED"/>
    <property type="match status" value="1"/>
</dbReference>
<accession>M9LVG9</accession>
<feature type="region of interest" description="Disordered" evidence="9">
    <location>
        <begin position="43"/>
        <end position="62"/>
    </location>
</feature>
<feature type="compositionally biased region" description="Polar residues" evidence="9">
    <location>
        <begin position="1261"/>
        <end position="1272"/>
    </location>
</feature>
<feature type="compositionally biased region" description="Low complexity" evidence="9">
    <location>
        <begin position="801"/>
        <end position="810"/>
    </location>
</feature>
<evidence type="ECO:0000313" key="11">
    <source>
        <dbReference type="EMBL" id="GAC73784.1"/>
    </source>
</evidence>
<dbReference type="InterPro" id="IPR046341">
    <property type="entry name" value="SET_dom_sf"/>
</dbReference>
<keyword evidence="8" id="KW-0539">Nucleus</keyword>
<keyword evidence="3" id="KW-0158">Chromosome</keyword>
<evidence type="ECO:0000256" key="7">
    <source>
        <dbReference type="ARBA" id="ARBA00022853"/>
    </source>
</evidence>
<evidence type="ECO:0000313" key="12">
    <source>
        <dbReference type="Proteomes" id="UP000011976"/>
    </source>
</evidence>
<feature type="compositionally biased region" description="Low complexity" evidence="9">
    <location>
        <begin position="1086"/>
        <end position="1101"/>
    </location>
</feature>
<reference evidence="12" key="1">
    <citation type="journal article" date="2013" name="Genome Announc.">
        <title>Genome sequence of the basidiomycetous yeast Pseudozyma antarctica T-34, a producer of the glycolipid biosurfactants mannosylerythritol lipids.</title>
        <authorList>
            <person name="Morita T."/>
            <person name="Koike H."/>
            <person name="Koyama Y."/>
            <person name="Hagiwara H."/>
            <person name="Ito E."/>
            <person name="Fukuoka T."/>
            <person name="Imura T."/>
            <person name="Machida M."/>
            <person name="Kitamoto D."/>
        </authorList>
    </citation>
    <scope>NUCLEOTIDE SEQUENCE [LARGE SCALE GENOMIC DNA]</scope>
    <source>
        <strain evidence="12">T-34</strain>
    </source>
</reference>
<dbReference type="InterPro" id="IPR039977">
    <property type="entry name" value="Suv4-20/Set9"/>
</dbReference>
<keyword evidence="5" id="KW-0808">Transferase</keyword>
<dbReference type="STRING" id="1151754.M9LVG9"/>
<feature type="region of interest" description="Disordered" evidence="9">
    <location>
        <begin position="1261"/>
        <end position="1284"/>
    </location>
</feature>
<dbReference type="InterPro" id="IPR041938">
    <property type="entry name" value="Hist-Lys_N-MTase_N"/>
</dbReference>
<feature type="region of interest" description="Disordered" evidence="9">
    <location>
        <begin position="569"/>
        <end position="606"/>
    </location>
</feature>
<feature type="compositionally biased region" description="Polar residues" evidence="9">
    <location>
        <begin position="1707"/>
        <end position="1732"/>
    </location>
</feature>
<feature type="compositionally biased region" description="Basic and acidic residues" evidence="9">
    <location>
        <begin position="11"/>
        <end position="20"/>
    </location>
</feature>
<feature type="region of interest" description="Disordered" evidence="9">
    <location>
        <begin position="1"/>
        <end position="24"/>
    </location>
</feature>
<dbReference type="Pfam" id="PF00856">
    <property type="entry name" value="SET"/>
    <property type="match status" value="1"/>
</dbReference>
<evidence type="ECO:0000256" key="4">
    <source>
        <dbReference type="ARBA" id="ARBA00022603"/>
    </source>
</evidence>
<dbReference type="SUPFAM" id="SSF82199">
    <property type="entry name" value="SET domain"/>
    <property type="match status" value="1"/>
</dbReference>